<dbReference type="OMA" id="FLKFHKY"/>
<dbReference type="GO" id="GO:0008173">
    <property type="term" value="F:RNA methyltransferase activity"/>
    <property type="evidence" value="ECO:0007669"/>
    <property type="project" value="InterPro"/>
</dbReference>
<comment type="caution">
    <text evidence="7">The sequence shown here is derived from an EMBL/GenBank/DDBJ whole genome shotgun (WGS) entry which is preliminary data.</text>
</comment>
<dbReference type="Gene3D" id="3.30.1330.30">
    <property type="match status" value="1"/>
</dbReference>
<evidence type="ECO:0000256" key="2">
    <source>
        <dbReference type="ARBA" id="ARBA00022552"/>
    </source>
</evidence>
<dbReference type="GO" id="GO:0005737">
    <property type="term" value="C:cytoplasm"/>
    <property type="evidence" value="ECO:0007669"/>
    <property type="project" value="UniProtKB-ARBA"/>
</dbReference>
<dbReference type="InterPro" id="IPR051259">
    <property type="entry name" value="rRNA_Methyltransferase"/>
</dbReference>
<evidence type="ECO:0000256" key="5">
    <source>
        <dbReference type="SAM" id="MobiDB-lite"/>
    </source>
</evidence>
<evidence type="ECO:0000313" key="8">
    <source>
        <dbReference type="Proteomes" id="UP000288216"/>
    </source>
</evidence>
<feature type="region of interest" description="Disordered" evidence="5">
    <location>
        <begin position="223"/>
        <end position="257"/>
    </location>
</feature>
<dbReference type="Pfam" id="PF22435">
    <property type="entry name" value="MRM3-like_sub_bind"/>
    <property type="match status" value="1"/>
</dbReference>
<evidence type="ECO:0000256" key="1">
    <source>
        <dbReference type="ARBA" id="ARBA00007228"/>
    </source>
</evidence>
<gene>
    <name evidence="7" type="ORF">scyTo_0007213</name>
</gene>
<dbReference type="AlphaFoldDB" id="A0A401NNA7"/>
<reference evidence="7 8" key="1">
    <citation type="journal article" date="2018" name="Nat. Ecol. Evol.">
        <title>Shark genomes provide insights into elasmobranch evolution and the origin of vertebrates.</title>
        <authorList>
            <person name="Hara Y"/>
            <person name="Yamaguchi K"/>
            <person name="Onimaru K"/>
            <person name="Kadota M"/>
            <person name="Koyanagi M"/>
            <person name="Keeley SD"/>
            <person name="Tatsumi K"/>
            <person name="Tanaka K"/>
            <person name="Motone F"/>
            <person name="Kageyama Y"/>
            <person name="Nozu R"/>
            <person name="Adachi N"/>
            <person name="Nishimura O"/>
            <person name="Nakagawa R"/>
            <person name="Tanegashima C"/>
            <person name="Kiyatake I"/>
            <person name="Matsumoto R"/>
            <person name="Murakumo K"/>
            <person name="Nishida K"/>
            <person name="Terakita A"/>
            <person name="Kuratani S"/>
            <person name="Sato K"/>
            <person name="Hyodo S Kuraku.S."/>
        </authorList>
    </citation>
    <scope>NUCLEOTIDE SEQUENCE [LARGE SCALE GENOMIC DNA]</scope>
</reference>
<dbReference type="Proteomes" id="UP000288216">
    <property type="component" value="Unassembled WGS sequence"/>
</dbReference>
<dbReference type="PANTHER" id="PTHR43191">
    <property type="entry name" value="RRNA METHYLTRANSFERASE 3"/>
    <property type="match status" value="1"/>
</dbReference>
<evidence type="ECO:0000313" key="7">
    <source>
        <dbReference type="EMBL" id="GCB62334.1"/>
    </source>
</evidence>
<dbReference type="CDD" id="cd18106">
    <property type="entry name" value="SpoU-like_RNMTL1"/>
    <property type="match status" value="1"/>
</dbReference>
<dbReference type="InterPro" id="IPR029028">
    <property type="entry name" value="Alpha/beta_knot_MTases"/>
</dbReference>
<name>A0A401NNA7_SCYTO</name>
<evidence type="ECO:0000256" key="3">
    <source>
        <dbReference type="ARBA" id="ARBA00022603"/>
    </source>
</evidence>
<dbReference type="InterPro" id="IPR053888">
    <property type="entry name" value="MRM3-like_sub_bind"/>
</dbReference>
<dbReference type="SUPFAM" id="SSF55315">
    <property type="entry name" value="L30e-like"/>
    <property type="match status" value="1"/>
</dbReference>
<keyword evidence="8" id="KW-1185">Reference proteome</keyword>
<keyword evidence="3" id="KW-0489">Methyltransferase</keyword>
<keyword evidence="4" id="KW-0808">Transferase</keyword>
<accession>A0A401NNA7</accession>
<dbReference type="InterPro" id="IPR013123">
    <property type="entry name" value="SpoU_subst-bd"/>
</dbReference>
<dbReference type="EMBL" id="BFAA01002568">
    <property type="protein sequence ID" value="GCB62334.1"/>
    <property type="molecule type" value="Genomic_DNA"/>
</dbReference>
<dbReference type="OrthoDB" id="270651at2759"/>
<dbReference type="InterPro" id="IPR001537">
    <property type="entry name" value="SpoU_MeTrfase"/>
</dbReference>
<dbReference type="Gene3D" id="3.40.1280.10">
    <property type="match status" value="1"/>
</dbReference>
<protein>
    <recommendedName>
        <fullName evidence="6">RNA 2-O ribose methyltransferase substrate binding domain-containing protein</fullName>
    </recommendedName>
</protein>
<evidence type="ECO:0000256" key="4">
    <source>
        <dbReference type="ARBA" id="ARBA00022679"/>
    </source>
</evidence>
<dbReference type="STRING" id="75743.A0A401NNA7"/>
<dbReference type="Pfam" id="PF00588">
    <property type="entry name" value="SpoU_methylase"/>
    <property type="match status" value="2"/>
</dbReference>
<dbReference type="InterPro" id="IPR029064">
    <property type="entry name" value="Ribosomal_eL30-like_sf"/>
</dbReference>
<evidence type="ECO:0000259" key="6">
    <source>
        <dbReference type="SMART" id="SM00967"/>
    </source>
</evidence>
<dbReference type="GO" id="GO:0003723">
    <property type="term" value="F:RNA binding"/>
    <property type="evidence" value="ECO:0007669"/>
    <property type="project" value="InterPro"/>
</dbReference>
<dbReference type="GO" id="GO:0032259">
    <property type="term" value="P:methylation"/>
    <property type="evidence" value="ECO:0007669"/>
    <property type="project" value="UniProtKB-KW"/>
</dbReference>
<dbReference type="InterPro" id="IPR029026">
    <property type="entry name" value="tRNA_m1G_MTases_N"/>
</dbReference>
<comment type="similarity">
    <text evidence="1">Belongs to the class IV-like SAM-binding methyltransferase superfamily. RNA methyltransferase TrmH family.</text>
</comment>
<dbReference type="GO" id="GO:0006364">
    <property type="term" value="P:rRNA processing"/>
    <property type="evidence" value="ECO:0007669"/>
    <property type="project" value="UniProtKB-KW"/>
</dbReference>
<sequence length="349" mass="38778">MAALRGNVSRWAVVLTPGRRHVRTLRRRPLEVLKVVTIAKSKKFRDQQGKILVEGRRLIIDALGAGALLQTLFFSTVDSLKELPLEKLKHVKLIKVKFEEIKMWSDLVTPQGAMGIFVRPDHSKMKYPSVQQEHTIPLSLIGDNIRDPGNLGTILRSAVAAGCSKVLLTKGCVDVWEPKVLRAGMGAHFRIPVISNLEWDVVPNYLATSTRVHVADHSHWSAGKSVVPRKSHAAGDQSWASHTRQTEEQEGGTEDREREFLLSLPEVEARCYHRTWAEGQTAIVIGGETQGLSLEALLLAQKMRGQRLYIPMIPGVDSLNSAMAASILLFEGRRQLLSSVANGNRTERT</sequence>
<dbReference type="PANTHER" id="PTHR43191:SF2">
    <property type="entry name" value="RRNA METHYLTRANSFERASE 3, MITOCHONDRIAL"/>
    <property type="match status" value="1"/>
</dbReference>
<feature type="domain" description="RNA 2-O ribose methyltransferase substrate binding" evidence="6">
    <location>
        <begin position="52"/>
        <end position="123"/>
    </location>
</feature>
<dbReference type="SMART" id="SM00967">
    <property type="entry name" value="SpoU_sub_bind"/>
    <property type="match status" value="1"/>
</dbReference>
<organism evidence="7 8">
    <name type="scientific">Scyliorhinus torazame</name>
    <name type="common">Cloudy catshark</name>
    <name type="synonym">Catulus torazame</name>
    <dbReference type="NCBI Taxonomy" id="75743"/>
    <lineage>
        <taxon>Eukaryota</taxon>
        <taxon>Metazoa</taxon>
        <taxon>Chordata</taxon>
        <taxon>Craniata</taxon>
        <taxon>Vertebrata</taxon>
        <taxon>Chondrichthyes</taxon>
        <taxon>Elasmobranchii</taxon>
        <taxon>Galeomorphii</taxon>
        <taxon>Galeoidea</taxon>
        <taxon>Carcharhiniformes</taxon>
        <taxon>Scyliorhinidae</taxon>
        <taxon>Scyliorhinus</taxon>
    </lineage>
</organism>
<proteinExistence type="inferred from homology"/>
<dbReference type="SUPFAM" id="SSF75217">
    <property type="entry name" value="alpha/beta knot"/>
    <property type="match status" value="1"/>
</dbReference>
<keyword evidence="2" id="KW-0698">rRNA processing</keyword>